<name>A0A1R3G139_9ROSI</name>
<reference evidence="2" key="1">
    <citation type="submission" date="2013-09" db="EMBL/GenBank/DDBJ databases">
        <title>Corchorus olitorius genome sequencing.</title>
        <authorList>
            <person name="Alam M."/>
            <person name="Haque M.S."/>
            <person name="Islam M.S."/>
            <person name="Emdad E.M."/>
            <person name="Islam M.M."/>
            <person name="Ahmed B."/>
            <person name="Halim A."/>
            <person name="Hossen Q.M.M."/>
            <person name="Hossain M.Z."/>
            <person name="Ahmed R."/>
            <person name="Khan M.M."/>
            <person name="Islam R."/>
            <person name="Rashid M.M."/>
            <person name="Khan S.A."/>
            <person name="Rahman M.S."/>
            <person name="Alam M."/>
            <person name="Yahiya A.S."/>
            <person name="Khan M.S."/>
            <person name="Azam M.S."/>
            <person name="Haque T."/>
            <person name="Lashkar M.Z.H."/>
            <person name="Akhand A.I."/>
            <person name="Morshed G."/>
            <person name="Roy S."/>
            <person name="Uddin K.S."/>
            <person name="Rabeya T."/>
            <person name="Hossain A.S."/>
            <person name="Chowdhury A."/>
            <person name="Snigdha A.R."/>
            <person name="Mortoza M.S."/>
            <person name="Matin S.A."/>
            <person name="Hoque S.M.E."/>
            <person name="Islam M.K."/>
            <person name="Roy D.K."/>
            <person name="Haider R."/>
            <person name="Moosa M.M."/>
            <person name="Elias S.M."/>
            <person name="Hasan A.M."/>
            <person name="Jahan S."/>
            <person name="Shafiuddin M."/>
            <person name="Mahmood N."/>
            <person name="Shommy N.S."/>
        </authorList>
    </citation>
    <scope>NUCLEOTIDE SEQUENCE [LARGE SCALE GENOMIC DNA]</scope>
    <source>
        <strain evidence="2">cv. O-4</strain>
    </source>
</reference>
<evidence type="ECO:0000313" key="2">
    <source>
        <dbReference type="Proteomes" id="UP000187203"/>
    </source>
</evidence>
<proteinExistence type="predicted"/>
<keyword evidence="2" id="KW-1185">Reference proteome</keyword>
<accession>A0A1R3G139</accession>
<gene>
    <name evidence="1" type="ORF">COLO4_37514</name>
</gene>
<comment type="caution">
    <text evidence="1">The sequence shown here is derived from an EMBL/GenBank/DDBJ whole genome shotgun (WGS) entry which is preliminary data.</text>
</comment>
<organism evidence="1 2">
    <name type="scientific">Corchorus olitorius</name>
    <dbReference type="NCBI Taxonomy" id="93759"/>
    <lineage>
        <taxon>Eukaryota</taxon>
        <taxon>Viridiplantae</taxon>
        <taxon>Streptophyta</taxon>
        <taxon>Embryophyta</taxon>
        <taxon>Tracheophyta</taxon>
        <taxon>Spermatophyta</taxon>
        <taxon>Magnoliopsida</taxon>
        <taxon>eudicotyledons</taxon>
        <taxon>Gunneridae</taxon>
        <taxon>Pentapetalae</taxon>
        <taxon>rosids</taxon>
        <taxon>malvids</taxon>
        <taxon>Malvales</taxon>
        <taxon>Malvaceae</taxon>
        <taxon>Grewioideae</taxon>
        <taxon>Apeibeae</taxon>
        <taxon>Corchorus</taxon>
    </lineage>
</organism>
<dbReference type="AlphaFoldDB" id="A0A1R3G139"/>
<protein>
    <submittedName>
        <fullName evidence="1">Uncharacterized protein</fullName>
    </submittedName>
</protein>
<sequence>MKPSLEDKIEASLEEAKVCGDLKAEGKVGQVPKTDVKIKE</sequence>
<dbReference type="Proteomes" id="UP000187203">
    <property type="component" value="Unassembled WGS sequence"/>
</dbReference>
<dbReference type="EMBL" id="AWUE01024046">
    <property type="protein sequence ID" value="OMO51794.1"/>
    <property type="molecule type" value="Genomic_DNA"/>
</dbReference>
<evidence type="ECO:0000313" key="1">
    <source>
        <dbReference type="EMBL" id="OMO51794.1"/>
    </source>
</evidence>